<keyword evidence="3" id="KW-1185">Reference proteome</keyword>
<reference evidence="2 3" key="1">
    <citation type="submission" date="2024-06" db="EMBL/GenBank/DDBJ databases">
        <title>The Natural Products Discovery Center: Release of the First 8490 Sequenced Strains for Exploring Actinobacteria Biosynthetic Diversity.</title>
        <authorList>
            <person name="Kalkreuter E."/>
            <person name="Kautsar S.A."/>
            <person name="Yang D."/>
            <person name="Bader C.D."/>
            <person name="Teijaro C.N."/>
            <person name="Fluegel L."/>
            <person name="Davis C.M."/>
            <person name="Simpson J.R."/>
            <person name="Lauterbach L."/>
            <person name="Steele A.D."/>
            <person name="Gui C."/>
            <person name="Meng S."/>
            <person name="Li G."/>
            <person name="Viehrig K."/>
            <person name="Ye F."/>
            <person name="Su P."/>
            <person name="Kiefer A.F."/>
            <person name="Nichols A."/>
            <person name="Cepeda A.J."/>
            <person name="Yan W."/>
            <person name="Fan B."/>
            <person name="Jiang Y."/>
            <person name="Adhikari A."/>
            <person name="Zheng C.-J."/>
            <person name="Schuster L."/>
            <person name="Cowan T.M."/>
            <person name="Smanski M.J."/>
            <person name="Chevrette M.G."/>
            <person name="De Carvalho L.P.S."/>
            <person name="Shen B."/>
        </authorList>
    </citation>
    <scope>NUCLEOTIDE SEQUENCE [LARGE SCALE GENOMIC DNA]</scope>
    <source>
        <strain evidence="2 3">NPDC049344</strain>
    </source>
</reference>
<evidence type="ECO:0008006" key="4">
    <source>
        <dbReference type="Google" id="ProtNLM"/>
    </source>
</evidence>
<proteinExistence type="predicted"/>
<gene>
    <name evidence="2" type="ORF">AB0K36_23000</name>
</gene>
<protein>
    <recommendedName>
        <fullName evidence="4">SH3b domain-containing protein</fullName>
    </recommendedName>
</protein>
<dbReference type="Proteomes" id="UP001552521">
    <property type="component" value="Unassembled WGS sequence"/>
</dbReference>
<evidence type="ECO:0000313" key="3">
    <source>
        <dbReference type="Proteomes" id="UP001552521"/>
    </source>
</evidence>
<dbReference type="EMBL" id="JBFAQK010000035">
    <property type="protein sequence ID" value="MEV4683648.1"/>
    <property type="molecule type" value="Genomic_DNA"/>
</dbReference>
<sequence length="124" mass="13467">MRQFRQVRHRTTATVMATAAALTATVCATTTATAAPADRCSQAAPTRADNPYTTTHTALDAAPLRMGPYGECYRLKTYAADTRIEVRCFIVNEYGNTWSYVPGAGWIWDAHLSGNGSPHRCLGV</sequence>
<evidence type="ECO:0000256" key="1">
    <source>
        <dbReference type="SAM" id="SignalP"/>
    </source>
</evidence>
<accession>A0ABV3HYH8</accession>
<organism evidence="2 3">
    <name type="scientific">Streptomyces kurssanovii</name>
    <dbReference type="NCBI Taxonomy" id="67312"/>
    <lineage>
        <taxon>Bacteria</taxon>
        <taxon>Bacillati</taxon>
        <taxon>Actinomycetota</taxon>
        <taxon>Actinomycetes</taxon>
        <taxon>Kitasatosporales</taxon>
        <taxon>Streptomycetaceae</taxon>
        <taxon>Streptomyces</taxon>
    </lineage>
</organism>
<feature type="signal peptide" evidence="1">
    <location>
        <begin position="1"/>
        <end position="34"/>
    </location>
</feature>
<comment type="caution">
    <text evidence="2">The sequence shown here is derived from an EMBL/GenBank/DDBJ whole genome shotgun (WGS) entry which is preliminary data.</text>
</comment>
<evidence type="ECO:0000313" key="2">
    <source>
        <dbReference type="EMBL" id="MEV4683648.1"/>
    </source>
</evidence>
<feature type="chain" id="PRO_5046278414" description="SH3b domain-containing protein" evidence="1">
    <location>
        <begin position="35"/>
        <end position="124"/>
    </location>
</feature>
<name>A0ABV3HYH8_9ACTN</name>
<dbReference type="RefSeq" id="WP_364597430.1">
    <property type="nucleotide sequence ID" value="NZ_JBFAQK010000035.1"/>
</dbReference>
<keyword evidence="1" id="KW-0732">Signal</keyword>